<dbReference type="Proteomes" id="UP001500791">
    <property type="component" value="Unassembled WGS sequence"/>
</dbReference>
<keyword evidence="2" id="KW-1185">Reference proteome</keyword>
<accession>A0ABN0YI10</accession>
<dbReference type="EMBL" id="BAAAEJ010000007">
    <property type="protein sequence ID" value="GAA0394837.1"/>
    <property type="molecule type" value="Genomic_DNA"/>
</dbReference>
<comment type="caution">
    <text evidence="1">The sequence shown here is derived from an EMBL/GenBank/DDBJ whole genome shotgun (WGS) entry which is preliminary data.</text>
</comment>
<proteinExistence type="predicted"/>
<protein>
    <submittedName>
        <fullName evidence="1">Uncharacterized protein</fullName>
    </submittedName>
</protein>
<evidence type="ECO:0000313" key="1">
    <source>
        <dbReference type="EMBL" id="GAA0394837.1"/>
    </source>
</evidence>
<name>A0ABN0YI10_9CAUL</name>
<sequence length="72" mass="7673">MQPCHLPRLPEGLVTTGDLETLLVQRGAALVACDAARQLAVDTLLGQQSDLMKFSKLALKQQPTASDALGQE</sequence>
<reference evidence="1 2" key="1">
    <citation type="journal article" date="2019" name="Int. J. Syst. Evol. Microbiol.">
        <title>The Global Catalogue of Microorganisms (GCM) 10K type strain sequencing project: providing services to taxonomists for standard genome sequencing and annotation.</title>
        <authorList>
            <consortium name="The Broad Institute Genomics Platform"/>
            <consortium name="The Broad Institute Genome Sequencing Center for Infectious Disease"/>
            <person name="Wu L."/>
            <person name="Ma J."/>
        </authorList>
    </citation>
    <scope>NUCLEOTIDE SEQUENCE [LARGE SCALE GENOMIC DNA]</scope>
    <source>
        <strain evidence="1 2">JCM 13476</strain>
    </source>
</reference>
<gene>
    <name evidence="1" type="ORF">GCM10009093_21780</name>
</gene>
<organism evidence="1 2">
    <name type="scientific">Brevundimonas terrae</name>
    <dbReference type="NCBI Taxonomy" id="363631"/>
    <lineage>
        <taxon>Bacteria</taxon>
        <taxon>Pseudomonadati</taxon>
        <taxon>Pseudomonadota</taxon>
        <taxon>Alphaproteobacteria</taxon>
        <taxon>Caulobacterales</taxon>
        <taxon>Caulobacteraceae</taxon>
        <taxon>Brevundimonas</taxon>
    </lineage>
</organism>
<evidence type="ECO:0000313" key="2">
    <source>
        <dbReference type="Proteomes" id="UP001500791"/>
    </source>
</evidence>
<dbReference type="RefSeq" id="WP_167176309.1">
    <property type="nucleotide sequence ID" value="NZ_BAAAEJ010000007.1"/>
</dbReference>